<evidence type="ECO:0000256" key="6">
    <source>
        <dbReference type="ARBA" id="ARBA00022741"/>
    </source>
</evidence>
<evidence type="ECO:0000256" key="7">
    <source>
        <dbReference type="ARBA" id="ARBA00022777"/>
    </source>
</evidence>
<feature type="binding site" evidence="10">
    <location>
        <position position="25"/>
    </location>
    <ligand>
        <name>ATP</name>
        <dbReference type="ChEBI" id="CHEBI:30616"/>
    </ligand>
</feature>
<dbReference type="Pfam" id="PF13238">
    <property type="entry name" value="AAA_18"/>
    <property type="match status" value="1"/>
</dbReference>
<dbReference type="GO" id="GO:0042274">
    <property type="term" value="P:ribosomal small subunit biogenesis"/>
    <property type="evidence" value="ECO:0007669"/>
    <property type="project" value="UniProtKB-UniRule"/>
</dbReference>
<feature type="binding site" evidence="10">
    <location>
        <position position="24"/>
    </location>
    <ligand>
        <name>ATP</name>
        <dbReference type="ChEBI" id="CHEBI:30616"/>
    </ligand>
</feature>
<feature type="binding site" evidence="10">
    <location>
        <position position="27"/>
    </location>
    <ligand>
        <name>ATP</name>
        <dbReference type="ChEBI" id="CHEBI:30616"/>
    </ligand>
</feature>
<evidence type="ECO:0000313" key="12">
    <source>
        <dbReference type="Proteomes" id="UP000243579"/>
    </source>
</evidence>
<keyword evidence="9 10" id="KW-0539">Nucleus</keyword>
<evidence type="ECO:0000256" key="9">
    <source>
        <dbReference type="ARBA" id="ARBA00023242"/>
    </source>
</evidence>
<evidence type="ECO:0000256" key="2">
    <source>
        <dbReference type="ARBA" id="ARBA00022490"/>
    </source>
</evidence>
<dbReference type="GO" id="GO:0005737">
    <property type="term" value="C:cytoplasm"/>
    <property type="evidence" value="ECO:0007669"/>
    <property type="project" value="UniProtKB-SubCell"/>
</dbReference>
<dbReference type="PANTHER" id="PTHR12595:SF0">
    <property type="entry name" value="ADENYLATE KINASE ISOENZYME 6"/>
    <property type="match status" value="1"/>
</dbReference>
<dbReference type="GO" id="GO:0004017">
    <property type="term" value="F:AMP kinase activity"/>
    <property type="evidence" value="ECO:0007669"/>
    <property type="project" value="UniProtKB-UniRule"/>
</dbReference>
<evidence type="ECO:0000256" key="5">
    <source>
        <dbReference type="ARBA" id="ARBA00022679"/>
    </source>
</evidence>
<feature type="binding site" evidence="10">
    <location>
        <position position="22"/>
    </location>
    <ligand>
        <name>ATP</name>
        <dbReference type="ChEBI" id="CHEBI:30616"/>
    </ligand>
</feature>
<dbReference type="FunFam" id="3.40.50.300:FF:000372">
    <property type="entry name" value="Adenylate kinase isoenzyme 6 homolog"/>
    <property type="match status" value="1"/>
</dbReference>
<name>A0A1V9ZKD7_ACHHY</name>
<dbReference type="Gene3D" id="3.40.50.300">
    <property type="entry name" value="P-loop containing nucleotide triphosphate hydrolases"/>
    <property type="match status" value="1"/>
</dbReference>
<dbReference type="GO" id="GO:0006364">
    <property type="term" value="P:rRNA processing"/>
    <property type="evidence" value="ECO:0007669"/>
    <property type="project" value="UniProtKB-KW"/>
</dbReference>
<dbReference type="SUPFAM" id="SSF52540">
    <property type="entry name" value="P-loop containing nucleoside triphosphate hydrolases"/>
    <property type="match status" value="1"/>
</dbReference>
<sequence length="183" mass="20899">MHLLTRAMARRLPNILITGTPGTGKTTMSAMLAEKTQFRNVNVGDLVKQHSLHSGRDDEFDCFVLDEDKVVDEMDELMSSPDGGVIVDFHTCDFFPERWFDLVVVLRSDNTTLYDRLVGRGYSEKKVQENVECEIMQVVLEEAQSSYEPEIVQELSSVTIEDMESNVARVMAWAEHWITNNQH</sequence>
<evidence type="ECO:0000313" key="11">
    <source>
        <dbReference type="EMBL" id="OQR98449.1"/>
    </source>
</evidence>
<comment type="catalytic activity">
    <reaction evidence="10">
        <text>ATP + H2O = ADP + phosphate + H(+)</text>
        <dbReference type="Rhea" id="RHEA:13065"/>
        <dbReference type="ChEBI" id="CHEBI:15377"/>
        <dbReference type="ChEBI" id="CHEBI:15378"/>
        <dbReference type="ChEBI" id="CHEBI:30616"/>
        <dbReference type="ChEBI" id="CHEBI:43474"/>
        <dbReference type="ChEBI" id="CHEBI:456216"/>
    </reaction>
</comment>
<dbReference type="EC" id="2.7.4.3" evidence="10"/>
<feature type="region of interest" description="NMPbind" evidence="10">
    <location>
        <begin position="42"/>
        <end position="65"/>
    </location>
</feature>
<comment type="catalytic activity">
    <reaction evidence="1 10">
        <text>AMP + ATP = 2 ADP</text>
        <dbReference type="Rhea" id="RHEA:12973"/>
        <dbReference type="ChEBI" id="CHEBI:30616"/>
        <dbReference type="ChEBI" id="CHEBI:456215"/>
        <dbReference type="ChEBI" id="CHEBI:456216"/>
        <dbReference type="EC" id="2.7.4.3"/>
    </reaction>
</comment>
<keyword evidence="2 10" id="KW-0963">Cytoplasm</keyword>
<evidence type="ECO:0000256" key="1">
    <source>
        <dbReference type="ARBA" id="ARBA00000582"/>
    </source>
</evidence>
<dbReference type="GO" id="GO:0016887">
    <property type="term" value="F:ATP hydrolysis activity"/>
    <property type="evidence" value="ECO:0007669"/>
    <property type="project" value="UniProtKB-UniRule"/>
</dbReference>
<evidence type="ECO:0000256" key="10">
    <source>
        <dbReference type="HAMAP-Rule" id="MF_03173"/>
    </source>
</evidence>
<keyword evidence="12" id="KW-1185">Reference proteome</keyword>
<feature type="region of interest" description="LID" evidence="10">
    <location>
        <begin position="119"/>
        <end position="129"/>
    </location>
</feature>
<comment type="subcellular location">
    <subcellularLocation>
        <location evidence="10">Cytoplasm</location>
    </subcellularLocation>
    <subcellularLocation>
        <location evidence="10">Nucleus</location>
    </subcellularLocation>
</comment>
<keyword evidence="6 10" id="KW-0547">Nucleotide-binding</keyword>
<comment type="caution">
    <text evidence="11">The sequence shown here is derived from an EMBL/GenBank/DDBJ whole genome shotgun (WGS) entry which is preliminary data.</text>
</comment>
<evidence type="ECO:0000256" key="4">
    <source>
        <dbReference type="ARBA" id="ARBA00022552"/>
    </source>
</evidence>
<proteinExistence type="inferred from homology"/>
<protein>
    <recommendedName>
        <fullName evidence="10">Adenylate kinase isoenzyme 6 homolog</fullName>
        <shortName evidence="10">AK6</shortName>
        <ecNumber evidence="10">2.7.4.3</ecNumber>
    </recommendedName>
    <alternativeName>
        <fullName evidence="10">Dual activity adenylate kinase/ATPase</fullName>
        <shortName evidence="10">AK/ATPase</shortName>
    </alternativeName>
</protein>
<keyword evidence="3 10" id="KW-0690">Ribosome biogenesis</keyword>
<organism evidence="11 12">
    <name type="scientific">Achlya hypogyna</name>
    <name type="common">Oomycete</name>
    <name type="synonym">Protoachlya hypogyna</name>
    <dbReference type="NCBI Taxonomy" id="1202772"/>
    <lineage>
        <taxon>Eukaryota</taxon>
        <taxon>Sar</taxon>
        <taxon>Stramenopiles</taxon>
        <taxon>Oomycota</taxon>
        <taxon>Saprolegniomycetes</taxon>
        <taxon>Saprolegniales</taxon>
        <taxon>Achlyaceae</taxon>
        <taxon>Achlya</taxon>
    </lineage>
</organism>
<dbReference type="OrthoDB" id="10251185at2759"/>
<dbReference type="Proteomes" id="UP000243579">
    <property type="component" value="Unassembled WGS sequence"/>
</dbReference>
<gene>
    <name evidence="11" type="ORF">ACHHYP_08651</name>
</gene>
<comment type="caution">
    <text evidence="10">Lacks conserved residue(s) required for the propagation of feature annotation.</text>
</comment>
<dbReference type="InterPro" id="IPR027417">
    <property type="entry name" value="P-loop_NTPase"/>
</dbReference>
<dbReference type="GO" id="GO:0005524">
    <property type="term" value="F:ATP binding"/>
    <property type="evidence" value="ECO:0007669"/>
    <property type="project" value="UniProtKB-KW"/>
</dbReference>
<dbReference type="InterPro" id="IPR020618">
    <property type="entry name" value="Adenyl_kinase_AK6"/>
</dbReference>
<reference evidence="11 12" key="1">
    <citation type="journal article" date="2014" name="Genome Biol. Evol.">
        <title>The secreted proteins of Achlya hypogyna and Thraustotheca clavata identify the ancestral oomycete secretome and reveal gene acquisitions by horizontal gene transfer.</title>
        <authorList>
            <person name="Misner I."/>
            <person name="Blouin N."/>
            <person name="Leonard G."/>
            <person name="Richards T.A."/>
            <person name="Lane C.E."/>
        </authorList>
    </citation>
    <scope>NUCLEOTIDE SEQUENCE [LARGE SCALE GENOMIC DNA]</scope>
    <source>
        <strain evidence="11 12">ATCC 48635</strain>
    </source>
</reference>
<keyword evidence="4 10" id="KW-0698">rRNA processing</keyword>
<dbReference type="STRING" id="1202772.A0A1V9ZKD7"/>
<feature type="binding site" evidence="10">
    <location>
        <position position="120"/>
    </location>
    <ligand>
        <name>ATP</name>
        <dbReference type="ChEBI" id="CHEBI:30616"/>
    </ligand>
</feature>
<dbReference type="PANTHER" id="PTHR12595">
    <property type="entry name" value="POS9-ACTIVATING FACTOR FAP7-RELATED"/>
    <property type="match status" value="1"/>
</dbReference>
<comment type="subunit">
    <text evidence="10">Interacts with small ribosomal subunit protein uS11. Not a structural component of 43S pre-ribosomes, but transiently interacts with them by binding to uS11.</text>
</comment>
<evidence type="ECO:0000256" key="3">
    <source>
        <dbReference type="ARBA" id="ARBA00022517"/>
    </source>
</evidence>
<evidence type="ECO:0000256" key="8">
    <source>
        <dbReference type="ARBA" id="ARBA00022840"/>
    </source>
</evidence>
<keyword evidence="7 10" id="KW-0418">Kinase</keyword>
<comment type="similarity">
    <text evidence="10">Belongs to the adenylate kinase family. AK6 subfamily.</text>
</comment>
<keyword evidence="5 10" id="KW-0808">Transferase</keyword>
<accession>A0A1V9ZKD7</accession>
<dbReference type="EMBL" id="JNBR01000084">
    <property type="protein sequence ID" value="OQR98449.1"/>
    <property type="molecule type" value="Genomic_DNA"/>
</dbReference>
<feature type="binding site" evidence="10">
    <location>
        <position position="26"/>
    </location>
    <ligand>
        <name>ATP</name>
        <dbReference type="ChEBI" id="CHEBI:30616"/>
    </ligand>
</feature>
<dbReference type="AlphaFoldDB" id="A0A1V9ZKD7"/>
<dbReference type="GO" id="GO:0005634">
    <property type="term" value="C:nucleus"/>
    <property type="evidence" value="ECO:0007669"/>
    <property type="project" value="UniProtKB-SubCell"/>
</dbReference>
<dbReference type="HAMAP" id="MF_00039">
    <property type="entry name" value="Adenylate_kinase_AK6"/>
    <property type="match status" value="1"/>
</dbReference>
<comment type="function">
    <text evidence="10">Broad-specificity nucleoside monophosphate (NMP) kinase that catalyzes the reversible transfer of the terminal phosphate group between nucleoside triphosphates and monophosphates. Has also ATPase activity. Involved in the late cytoplasmic maturation steps of the 40S ribosomal particles, specifically 18S rRNA maturation. While NMP activity is not required for ribosome maturation, ATPase activity is. Associates transiently with small ribosomal subunit protein uS11. ATP hydrolysis breaks the interaction with uS11. May temporarily remove uS11 from the ribosome to enable a conformational change of the ribosomal RNA that is needed for the final maturation step of the small ribosomal subunit. Its NMP activity may have a role in nuclear energy homeostasis.</text>
</comment>
<keyword evidence="8 10" id="KW-0067">ATP-binding</keyword>